<comment type="caution">
    <text evidence="2">The sequence shown here is derived from an EMBL/GenBank/DDBJ whole genome shotgun (WGS) entry which is preliminary data.</text>
</comment>
<dbReference type="OrthoDB" id="10599862at2759"/>
<name>A0A317VX67_ASPEC</name>
<dbReference type="Proteomes" id="UP000246171">
    <property type="component" value="Unassembled WGS sequence"/>
</dbReference>
<dbReference type="RefSeq" id="XP_025390788.1">
    <property type="nucleotide sequence ID" value="XM_025535178.1"/>
</dbReference>
<dbReference type="GeneID" id="37057140"/>
<dbReference type="VEuPathDB" id="FungiDB:BO83DRAFT_424923"/>
<reference evidence="2" key="1">
    <citation type="submission" date="2016-12" db="EMBL/GenBank/DDBJ databases">
        <title>The genomes of Aspergillus section Nigri reveals drivers in fungal speciation.</title>
        <authorList>
            <consortium name="DOE Joint Genome Institute"/>
            <person name="Vesth T.C."/>
            <person name="Nybo J."/>
            <person name="Theobald S."/>
            <person name="Brandl J."/>
            <person name="Frisvad J.C."/>
            <person name="Nielsen K.F."/>
            <person name="Lyhne E.K."/>
            <person name="Kogle M.E."/>
            <person name="Kuo A."/>
            <person name="Riley R."/>
            <person name="Clum A."/>
            <person name="Nolan M."/>
            <person name="Lipzen A."/>
            <person name="Salamov A."/>
            <person name="Henrissat B."/>
            <person name="Wiebenga A."/>
            <person name="De vries R.P."/>
            <person name="Grigoriev I.V."/>
            <person name="Mortensen U.H."/>
            <person name="Andersen M.R."/>
            <person name="Baker S.E."/>
        </authorList>
    </citation>
    <scope>NUCLEOTIDE SEQUENCE</scope>
    <source>
        <strain evidence="2">CBS 122712</strain>
    </source>
</reference>
<keyword evidence="1" id="KW-0732">Signal</keyword>
<organism evidence="2 3">
    <name type="scientific">Aspergillus eucalypticola (strain CBS 122712 / IBT 29274)</name>
    <dbReference type="NCBI Taxonomy" id="1448314"/>
    <lineage>
        <taxon>Eukaryota</taxon>
        <taxon>Fungi</taxon>
        <taxon>Dikarya</taxon>
        <taxon>Ascomycota</taxon>
        <taxon>Pezizomycotina</taxon>
        <taxon>Eurotiomycetes</taxon>
        <taxon>Eurotiomycetidae</taxon>
        <taxon>Eurotiales</taxon>
        <taxon>Aspergillaceae</taxon>
        <taxon>Aspergillus</taxon>
        <taxon>Aspergillus subgen. Circumdati</taxon>
    </lineage>
</organism>
<dbReference type="SUPFAM" id="SSF53474">
    <property type="entry name" value="alpha/beta-Hydrolases"/>
    <property type="match status" value="1"/>
</dbReference>
<dbReference type="EMBL" id="MSFU01000006">
    <property type="protein sequence ID" value="PWY78996.1"/>
    <property type="molecule type" value="Genomic_DNA"/>
</dbReference>
<evidence type="ECO:0000313" key="2">
    <source>
        <dbReference type="EMBL" id="PWY78996.1"/>
    </source>
</evidence>
<dbReference type="InterPro" id="IPR029058">
    <property type="entry name" value="AB_hydrolase_fold"/>
</dbReference>
<proteinExistence type="predicted"/>
<feature type="chain" id="PRO_5016262881" evidence="1">
    <location>
        <begin position="19"/>
        <end position="163"/>
    </location>
</feature>
<feature type="signal peptide" evidence="1">
    <location>
        <begin position="1"/>
        <end position="18"/>
    </location>
</feature>
<sequence length="163" mass="17590">MAAMASLLLVALPAVAKASSAPTSLLFENDGNWTAHTERPSALLVHTPARRGQAQSICDKYEEQFLRCDDVTPVTLSGTSTAGDASSDGEWPFVCTNSAPLVDRVDTDYSPFPRVNATAGNITFEGLRDYLTFRFAGVPFAQPPIDTRRFKYAAAWDATSPSI</sequence>
<protein>
    <submittedName>
        <fullName evidence="2">Uncharacterized protein</fullName>
    </submittedName>
</protein>
<evidence type="ECO:0000256" key="1">
    <source>
        <dbReference type="SAM" id="SignalP"/>
    </source>
</evidence>
<gene>
    <name evidence="2" type="ORF">BO83DRAFT_424923</name>
</gene>
<evidence type="ECO:0000313" key="3">
    <source>
        <dbReference type="Proteomes" id="UP000246171"/>
    </source>
</evidence>
<keyword evidence="3" id="KW-1185">Reference proteome</keyword>
<dbReference type="AlphaFoldDB" id="A0A317VX67"/>
<accession>A0A317VX67</accession>